<dbReference type="GO" id="GO:0022857">
    <property type="term" value="F:transmembrane transporter activity"/>
    <property type="evidence" value="ECO:0007669"/>
    <property type="project" value="InterPro"/>
</dbReference>
<dbReference type="PANTHER" id="PTHR32196:SF15">
    <property type="entry name" value="SUGAR ABC TRANSPORTER PERMEASE PROTEIN"/>
    <property type="match status" value="1"/>
</dbReference>
<feature type="transmembrane region" description="Helical" evidence="6">
    <location>
        <begin position="220"/>
        <end position="241"/>
    </location>
</feature>
<feature type="transmembrane region" description="Helical" evidence="6">
    <location>
        <begin position="60"/>
        <end position="78"/>
    </location>
</feature>
<dbReference type="GO" id="GO:0005886">
    <property type="term" value="C:plasma membrane"/>
    <property type="evidence" value="ECO:0007669"/>
    <property type="project" value="UniProtKB-SubCell"/>
</dbReference>
<keyword evidence="2" id="KW-1003">Cell membrane</keyword>
<evidence type="ECO:0000313" key="8">
    <source>
        <dbReference type="Proteomes" id="UP000782610"/>
    </source>
</evidence>
<name>A0A933NX47_9HYPH</name>
<feature type="transmembrane region" description="Helical" evidence="6">
    <location>
        <begin position="84"/>
        <end position="105"/>
    </location>
</feature>
<dbReference type="InterPro" id="IPR001851">
    <property type="entry name" value="ABC_transp_permease"/>
</dbReference>
<organism evidence="7 8">
    <name type="scientific">Devosia nanyangense</name>
    <dbReference type="NCBI Taxonomy" id="1228055"/>
    <lineage>
        <taxon>Bacteria</taxon>
        <taxon>Pseudomonadati</taxon>
        <taxon>Pseudomonadota</taxon>
        <taxon>Alphaproteobacteria</taxon>
        <taxon>Hyphomicrobiales</taxon>
        <taxon>Devosiaceae</taxon>
        <taxon>Devosia</taxon>
    </lineage>
</organism>
<dbReference type="EMBL" id="JACRAF010000013">
    <property type="protein sequence ID" value="MBI4920840.1"/>
    <property type="molecule type" value="Genomic_DNA"/>
</dbReference>
<evidence type="ECO:0000256" key="6">
    <source>
        <dbReference type="SAM" id="Phobius"/>
    </source>
</evidence>
<comment type="subcellular location">
    <subcellularLocation>
        <location evidence="1">Cell membrane</location>
        <topology evidence="1">Multi-pass membrane protein</topology>
    </subcellularLocation>
</comment>
<gene>
    <name evidence="7" type="ORF">HY834_03760</name>
</gene>
<keyword evidence="3 6" id="KW-0812">Transmembrane</keyword>
<dbReference type="Pfam" id="PF02653">
    <property type="entry name" value="BPD_transp_2"/>
    <property type="match status" value="1"/>
</dbReference>
<reference evidence="7" key="1">
    <citation type="submission" date="2020-07" db="EMBL/GenBank/DDBJ databases">
        <title>Huge and variable diversity of episymbiotic CPR bacteria and DPANN archaea in groundwater ecosystems.</title>
        <authorList>
            <person name="He C.Y."/>
            <person name="Keren R."/>
            <person name="Whittaker M."/>
            <person name="Farag I.F."/>
            <person name="Doudna J."/>
            <person name="Cate J.H.D."/>
            <person name="Banfield J.F."/>
        </authorList>
    </citation>
    <scope>NUCLEOTIDE SEQUENCE</scope>
    <source>
        <strain evidence="7">NC_groundwater_1586_Pr3_B-0.1um_66_15</strain>
    </source>
</reference>
<evidence type="ECO:0000256" key="5">
    <source>
        <dbReference type="ARBA" id="ARBA00023136"/>
    </source>
</evidence>
<evidence type="ECO:0000256" key="2">
    <source>
        <dbReference type="ARBA" id="ARBA00022475"/>
    </source>
</evidence>
<sequence length="346" mass="36803">MLKKDLGLLVLIIVVGAVVAIINPRFLSPINIANTANLVGLFGIFAIGQGFVIMTGGIELSSGSVIALLGVIFVDLIANRGVPWPVAAAIVLILGFVIGLVHGLLITRMRLQPFVVTLCGLLIYRGVARFYTQDGTAGFPFGVNFPDLEWLTTGRTDLIALATNGAARSIPIPHSFFIMLVLAAIMWIVLHRSVFGRYLFAVGKNEEAARYSGIRTTRVVIAAYIICATLTALASIFFAMYTRSILPSGHGNFYELYAIAAAVLGGFSLRGGEGSIVGVILGTVLLQELQNLVNLLGIPSSLNFAVMGGVILVGVLADQQFGAYRERRRVAEAARQTAPAESAAAR</sequence>
<proteinExistence type="predicted"/>
<evidence type="ECO:0000256" key="1">
    <source>
        <dbReference type="ARBA" id="ARBA00004651"/>
    </source>
</evidence>
<protein>
    <submittedName>
        <fullName evidence="7">ABC transporter permease</fullName>
    </submittedName>
</protein>
<accession>A0A933NX47</accession>
<feature type="transmembrane region" description="Helical" evidence="6">
    <location>
        <begin position="30"/>
        <end position="53"/>
    </location>
</feature>
<comment type="caution">
    <text evidence="7">The sequence shown here is derived from an EMBL/GenBank/DDBJ whole genome shotgun (WGS) entry which is preliminary data.</text>
</comment>
<dbReference type="CDD" id="cd06579">
    <property type="entry name" value="TM_PBP1_transp_AraH_like"/>
    <property type="match status" value="1"/>
</dbReference>
<evidence type="ECO:0000256" key="3">
    <source>
        <dbReference type="ARBA" id="ARBA00022692"/>
    </source>
</evidence>
<keyword evidence="4 6" id="KW-1133">Transmembrane helix</keyword>
<evidence type="ECO:0000256" key="4">
    <source>
        <dbReference type="ARBA" id="ARBA00022989"/>
    </source>
</evidence>
<feature type="transmembrane region" description="Helical" evidence="6">
    <location>
        <begin position="176"/>
        <end position="200"/>
    </location>
</feature>
<dbReference type="AlphaFoldDB" id="A0A933NX47"/>
<keyword evidence="5 6" id="KW-0472">Membrane</keyword>
<evidence type="ECO:0000313" key="7">
    <source>
        <dbReference type="EMBL" id="MBI4920840.1"/>
    </source>
</evidence>
<dbReference type="PANTHER" id="PTHR32196">
    <property type="entry name" value="ABC TRANSPORTER PERMEASE PROTEIN YPHD-RELATED-RELATED"/>
    <property type="match status" value="1"/>
</dbReference>
<feature type="transmembrane region" description="Helical" evidence="6">
    <location>
        <begin position="292"/>
        <end position="317"/>
    </location>
</feature>
<dbReference type="Proteomes" id="UP000782610">
    <property type="component" value="Unassembled WGS sequence"/>
</dbReference>